<comment type="caution">
    <text evidence="2">The sequence shown here is derived from an EMBL/GenBank/DDBJ whole genome shotgun (WGS) entry which is preliminary data.</text>
</comment>
<reference evidence="2 3" key="1">
    <citation type="submission" date="2018-11" db="EMBL/GenBank/DDBJ databases">
        <title>Genomic Encyclopedia of Type Strains, Phase IV (KMG-IV): sequencing the most valuable type-strain genomes for metagenomic binning, comparative biology and taxonomic classification.</title>
        <authorList>
            <person name="Goeker M."/>
        </authorList>
    </citation>
    <scope>NUCLEOTIDE SEQUENCE [LARGE SCALE GENOMIC DNA]</scope>
    <source>
        <strain evidence="2 3">DSM 104731</strain>
    </source>
</reference>
<dbReference type="Proteomes" id="UP000269689">
    <property type="component" value="Unassembled WGS sequence"/>
</dbReference>
<proteinExistence type="predicted"/>
<dbReference type="OrthoDB" id="8244198at2"/>
<sequence>MAHVTTFSTPAHTSVFASIVSAFSAAVSAFKEARAIEATYTKLSALSDRELADIGLNRGSIYEAAMGTKLK</sequence>
<organism evidence="2 3">
    <name type="scientific">Pacificibacter maritimus</name>
    <dbReference type="NCBI Taxonomy" id="762213"/>
    <lineage>
        <taxon>Bacteria</taxon>
        <taxon>Pseudomonadati</taxon>
        <taxon>Pseudomonadota</taxon>
        <taxon>Alphaproteobacteria</taxon>
        <taxon>Rhodobacterales</taxon>
        <taxon>Roseobacteraceae</taxon>
        <taxon>Pacificibacter</taxon>
    </lineage>
</organism>
<dbReference type="RefSeq" id="WP_123794190.1">
    <property type="nucleotide sequence ID" value="NZ_RKQK01000005.1"/>
</dbReference>
<dbReference type="EMBL" id="RKQK01000005">
    <property type="protein sequence ID" value="RPE63292.1"/>
    <property type="molecule type" value="Genomic_DNA"/>
</dbReference>
<evidence type="ECO:0000259" key="1">
    <source>
        <dbReference type="Pfam" id="PF06568"/>
    </source>
</evidence>
<protein>
    <submittedName>
        <fullName evidence="2">Uncharacterized protein DUF1127</fullName>
    </submittedName>
</protein>
<keyword evidence="3" id="KW-1185">Reference proteome</keyword>
<feature type="domain" description="YjiS-like" evidence="1">
    <location>
        <begin position="28"/>
        <end position="60"/>
    </location>
</feature>
<evidence type="ECO:0000313" key="3">
    <source>
        <dbReference type="Proteomes" id="UP000269689"/>
    </source>
</evidence>
<dbReference type="AlphaFoldDB" id="A0A3N4TXY3"/>
<dbReference type="Pfam" id="PF06568">
    <property type="entry name" value="YjiS-like"/>
    <property type="match status" value="1"/>
</dbReference>
<evidence type="ECO:0000313" key="2">
    <source>
        <dbReference type="EMBL" id="RPE63292.1"/>
    </source>
</evidence>
<name>A0A3N4TXY3_9RHOB</name>
<gene>
    <name evidence="2" type="ORF">EDD53_2891</name>
</gene>
<accession>A0A3N4TXY3</accession>
<dbReference type="InterPro" id="IPR009506">
    <property type="entry name" value="YjiS-like"/>
</dbReference>